<evidence type="ECO:0000313" key="2">
    <source>
        <dbReference type="Proteomes" id="UP000004625"/>
    </source>
</evidence>
<comment type="caution">
    <text evidence="1">The sequence shown here is derived from an EMBL/GenBank/DDBJ whole genome shotgun (WGS) entry which is preliminary data.</text>
</comment>
<dbReference type="PATRIC" id="fig|797515.3.peg.233"/>
<dbReference type="HOGENOM" id="CLU_029521_2_0_9"/>
<sequence>MAGLSKSKALNTLCIGESGKLKLWSNWSQNRYGGNNMKFDAKKSLYVGIAALSLVAATGAATTNASAKSYATATSNAQLSSDPTTRNVTTTGTSALYTKAGTLRGARVIAGKATLSAYGSSNSSQQYFRAYRVATTNRGSVYYKVVSFNGNLRGWIYGGKSTTSFGGGIASANTMTNASLPTTTTGYTLTNSAKNGLWVNPKWSQYKAQQADMSGYKSGDTFTVIGAATKTREGWLYYQVRDDNNASVTGWVFAGGLTAKTTPTPTPNPTTPTKDNSVQINYINASGQQVGSAYNWIIQQSDLMSGAKLVNGAKLNEILANSSELQTVINKNVPTGYTVSGTQDPSHPLANTTVGSSIAVYVTATPTVQQYASKLSYYDAKTGNQIPTNYLKDNTYPQLTTAQQAIFSSPTQTTINASLFDNAIFQAGNPLYSLAGSPQHATGAYFTPAYTFDAARTKTENANAKYGDTIKLFYDEFNM</sequence>
<gene>
    <name evidence="1" type="ORF">HMPREF9103_00253</name>
</gene>
<protein>
    <submittedName>
        <fullName evidence="1">Putative S-layer protein</fullName>
    </submittedName>
</protein>
<dbReference type="eggNOG" id="ENOG5030JCP">
    <property type="taxonomic scope" value="Bacteria"/>
</dbReference>
<name>G9ZKK5_9LACO</name>
<dbReference type="Proteomes" id="UP000004625">
    <property type="component" value="Unassembled WGS sequence"/>
</dbReference>
<reference evidence="1 2" key="1">
    <citation type="submission" date="2011-09" db="EMBL/GenBank/DDBJ databases">
        <authorList>
            <person name="Weinstock G."/>
            <person name="Sodergren E."/>
            <person name="Clifton S."/>
            <person name="Fulton L."/>
            <person name="Fulton B."/>
            <person name="Courtney L."/>
            <person name="Fronick C."/>
            <person name="Harrison M."/>
            <person name="Strong C."/>
            <person name="Farmer C."/>
            <person name="Delahaunty K."/>
            <person name="Markovic C."/>
            <person name="Hall O."/>
            <person name="Minx P."/>
            <person name="Tomlinson C."/>
            <person name="Mitreva M."/>
            <person name="Hou S."/>
            <person name="Chen J."/>
            <person name="Wollam A."/>
            <person name="Pepin K.H."/>
            <person name="Johnson M."/>
            <person name="Bhonagiri V."/>
            <person name="Zhang X."/>
            <person name="Suruliraj S."/>
            <person name="Warren W."/>
            <person name="Chinwalla A."/>
            <person name="Mardis E.R."/>
            <person name="Wilson R.K."/>
        </authorList>
    </citation>
    <scope>NUCLEOTIDE SEQUENCE [LARGE SCALE GENOMIC DNA]</scope>
    <source>
        <strain evidence="1 2">F0439</strain>
    </source>
</reference>
<proteinExistence type="predicted"/>
<evidence type="ECO:0000313" key="1">
    <source>
        <dbReference type="EMBL" id="EHM01134.1"/>
    </source>
</evidence>
<dbReference type="AlphaFoldDB" id="G9ZKK5"/>
<dbReference type="EMBL" id="AGEY01000012">
    <property type="protein sequence ID" value="EHM01134.1"/>
    <property type="molecule type" value="Genomic_DNA"/>
</dbReference>
<keyword evidence="2" id="KW-1185">Reference proteome</keyword>
<accession>G9ZKK5</accession>
<dbReference type="STRING" id="797515.HMPREF9103_00253"/>
<organism evidence="1 2">
    <name type="scientific">Lentilactobacillus parafarraginis F0439</name>
    <dbReference type="NCBI Taxonomy" id="797515"/>
    <lineage>
        <taxon>Bacteria</taxon>
        <taxon>Bacillati</taxon>
        <taxon>Bacillota</taxon>
        <taxon>Bacilli</taxon>
        <taxon>Lactobacillales</taxon>
        <taxon>Lactobacillaceae</taxon>
        <taxon>Lentilactobacillus</taxon>
    </lineage>
</organism>